<evidence type="ECO:0000313" key="2">
    <source>
        <dbReference type="Proteomes" id="UP001485226"/>
    </source>
</evidence>
<name>A0ABU9IQY5_9FLAO</name>
<proteinExistence type="predicted"/>
<gene>
    <name evidence="1" type="ORF">AAEO57_09920</name>
</gene>
<organism evidence="1 2">
    <name type="scientific">Flavobacterium calami</name>
    <dbReference type="NCBI Taxonomy" id="3139144"/>
    <lineage>
        <taxon>Bacteria</taxon>
        <taxon>Pseudomonadati</taxon>
        <taxon>Bacteroidota</taxon>
        <taxon>Flavobacteriia</taxon>
        <taxon>Flavobacteriales</taxon>
        <taxon>Flavobacteriaceae</taxon>
        <taxon>Flavobacterium</taxon>
    </lineage>
</organism>
<dbReference type="Proteomes" id="UP001485226">
    <property type="component" value="Unassembled WGS sequence"/>
</dbReference>
<evidence type="ECO:0008006" key="3">
    <source>
        <dbReference type="Google" id="ProtNLM"/>
    </source>
</evidence>
<protein>
    <recommendedName>
        <fullName evidence="3">HNH endonuclease</fullName>
    </recommendedName>
</protein>
<accession>A0ABU9IQY5</accession>
<reference evidence="1 2" key="1">
    <citation type="submission" date="2024-04" db="EMBL/GenBank/DDBJ databases">
        <title>Flavobacterium sp. DGU38 16S ribosomal RNA gene Genome sequencing and assembly.</title>
        <authorList>
            <person name="Park S."/>
        </authorList>
    </citation>
    <scope>NUCLEOTIDE SEQUENCE [LARGE SCALE GENOMIC DNA]</scope>
    <source>
        <strain evidence="1 2">DGU38</strain>
    </source>
</reference>
<sequence>MKKCLLCQDKEADKTGSHIVPHFLMKRIDNQIGAKGRGKELGFLIGKLETKGYFGRNILPEDLEKIYGEVDEQLIENNDISLVVDHFFCSECEKNLGNLESQYAVSLTKTADHHTGYKSIEKEGIGFLFWISILWRLSIFGKCGIKLKEKEERKLGRILKKYLTDYKLVISDEDLKDIGYKLVRAANYKQVPHTYLHCSPFNIRPYSIMVDEFILFFYFKTTYLKAMECTFYGSEILIKKAEYNTAFTPERILSIKESELHEIIQNFVNHAAALRMNEYIEILDELHQKLGFSGKMDVRLKQKILYNIAASEEPIGKKYSFENIRKIMAATIMEGN</sequence>
<dbReference type="RefSeq" id="WP_341692100.1">
    <property type="nucleotide sequence ID" value="NZ_JBBYHS010000009.1"/>
</dbReference>
<keyword evidence="2" id="KW-1185">Reference proteome</keyword>
<comment type="caution">
    <text evidence="1">The sequence shown here is derived from an EMBL/GenBank/DDBJ whole genome shotgun (WGS) entry which is preliminary data.</text>
</comment>
<dbReference type="EMBL" id="JBBYHS010000009">
    <property type="protein sequence ID" value="MEL1254092.1"/>
    <property type="molecule type" value="Genomic_DNA"/>
</dbReference>
<evidence type="ECO:0000313" key="1">
    <source>
        <dbReference type="EMBL" id="MEL1254092.1"/>
    </source>
</evidence>